<comment type="caution">
    <text evidence="6">The sequence shown here is derived from an EMBL/GenBank/DDBJ whole genome shotgun (WGS) entry which is preliminary data.</text>
</comment>
<evidence type="ECO:0000256" key="4">
    <source>
        <dbReference type="ARBA" id="ARBA00023136"/>
    </source>
</evidence>
<evidence type="ECO:0000313" key="7">
    <source>
        <dbReference type="Proteomes" id="UP001595379"/>
    </source>
</evidence>
<proteinExistence type="predicted"/>
<dbReference type="InterPro" id="IPR023380">
    <property type="entry name" value="DsbB-like_sf"/>
</dbReference>
<evidence type="ECO:0000256" key="3">
    <source>
        <dbReference type="ARBA" id="ARBA00022989"/>
    </source>
</evidence>
<dbReference type="PIRSF" id="PIRSF033913">
    <property type="entry name" value="S-S_format_DsbB"/>
    <property type="match status" value="1"/>
</dbReference>
<name>A0ABV6ZWJ3_9PROT</name>
<feature type="transmembrane region" description="Helical" evidence="5">
    <location>
        <begin position="70"/>
        <end position="90"/>
    </location>
</feature>
<accession>A0ABV6ZWJ3</accession>
<evidence type="ECO:0000313" key="6">
    <source>
        <dbReference type="EMBL" id="MFC2925836.1"/>
    </source>
</evidence>
<sequence>MMFPAAHRWPLFAALASALILGGAYFFQYVLHYAPCALCYDQRHIHQAVIGAGLVTGVVMHFAPGTRRFGWIACLLVGGIFAWSAGFAGWHAGIEYGWWEGPATCTNTGSTEVSMSDLNALLSGGGDPIVLCDEAAWTLFGISMAGYNALMSAGLALLSGLIAWRRA</sequence>
<dbReference type="RefSeq" id="WP_343165769.1">
    <property type="nucleotide sequence ID" value="NZ_JBHRSV010000010.1"/>
</dbReference>
<dbReference type="InterPro" id="IPR024199">
    <property type="entry name" value="Uncharacterised_DsbB"/>
</dbReference>
<keyword evidence="3 5" id="KW-1133">Transmembrane helix</keyword>
<evidence type="ECO:0000256" key="5">
    <source>
        <dbReference type="SAM" id="Phobius"/>
    </source>
</evidence>
<organism evidence="6 7">
    <name type="scientific">Hyphobacterium vulgare</name>
    <dbReference type="NCBI Taxonomy" id="1736751"/>
    <lineage>
        <taxon>Bacteria</taxon>
        <taxon>Pseudomonadati</taxon>
        <taxon>Pseudomonadota</taxon>
        <taxon>Alphaproteobacteria</taxon>
        <taxon>Maricaulales</taxon>
        <taxon>Maricaulaceae</taxon>
        <taxon>Hyphobacterium</taxon>
    </lineage>
</organism>
<evidence type="ECO:0000256" key="2">
    <source>
        <dbReference type="ARBA" id="ARBA00022692"/>
    </source>
</evidence>
<feature type="transmembrane region" description="Helical" evidence="5">
    <location>
        <begin position="145"/>
        <end position="164"/>
    </location>
</feature>
<keyword evidence="2 5" id="KW-0812">Transmembrane</keyword>
<dbReference type="InterPro" id="IPR003752">
    <property type="entry name" value="DiS_bond_form_DsbB/BdbC"/>
</dbReference>
<protein>
    <submittedName>
        <fullName evidence="6">Disulfide bond formation protein B</fullName>
    </submittedName>
</protein>
<keyword evidence="7" id="KW-1185">Reference proteome</keyword>
<reference evidence="7" key="1">
    <citation type="journal article" date="2019" name="Int. J. Syst. Evol. Microbiol.">
        <title>The Global Catalogue of Microorganisms (GCM) 10K type strain sequencing project: providing services to taxonomists for standard genome sequencing and annotation.</title>
        <authorList>
            <consortium name="The Broad Institute Genomics Platform"/>
            <consortium name="The Broad Institute Genome Sequencing Center for Infectious Disease"/>
            <person name="Wu L."/>
            <person name="Ma J."/>
        </authorList>
    </citation>
    <scope>NUCLEOTIDE SEQUENCE [LARGE SCALE GENOMIC DNA]</scope>
    <source>
        <strain evidence="7">KCTC 52487</strain>
    </source>
</reference>
<evidence type="ECO:0000256" key="1">
    <source>
        <dbReference type="ARBA" id="ARBA00004141"/>
    </source>
</evidence>
<dbReference type="Pfam" id="PF02600">
    <property type="entry name" value="DsbB"/>
    <property type="match status" value="1"/>
</dbReference>
<feature type="transmembrane region" description="Helical" evidence="5">
    <location>
        <begin position="45"/>
        <end position="63"/>
    </location>
</feature>
<dbReference type="Gene3D" id="1.20.1550.10">
    <property type="entry name" value="DsbB-like"/>
    <property type="match status" value="1"/>
</dbReference>
<dbReference type="Proteomes" id="UP001595379">
    <property type="component" value="Unassembled WGS sequence"/>
</dbReference>
<dbReference type="SUPFAM" id="SSF158442">
    <property type="entry name" value="DsbB-like"/>
    <property type="match status" value="1"/>
</dbReference>
<keyword evidence="4 5" id="KW-0472">Membrane</keyword>
<dbReference type="EMBL" id="JBHRSV010000010">
    <property type="protein sequence ID" value="MFC2925836.1"/>
    <property type="molecule type" value="Genomic_DNA"/>
</dbReference>
<gene>
    <name evidence="6" type="ORF">ACFOOR_06930</name>
</gene>
<comment type="subcellular location">
    <subcellularLocation>
        <location evidence="1">Membrane</location>
        <topology evidence="1">Multi-pass membrane protein</topology>
    </subcellularLocation>
</comment>